<dbReference type="EnsemblMetazoa" id="Aqu2.1.05601_001">
    <property type="protein sequence ID" value="Aqu2.1.05601_001"/>
    <property type="gene ID" value="Aqu2.1.05601"/>
</dbReference>
<name>A0A1X7SU33_AMPQE</name>
<evidence type="ECO:0000313" key="2">
    <source>
        <dbReference type="EnsemblMetazoa" id="Aqu2.1.05601_001"/>
    </source>
</evidence>
<feature type="signal peptide" evidence="1">
    <location>
        <begin position="1"/>
        <end position="20"/>
    </location>
</feature>
<sequence length="160" mass="18212">MMKILNTIIICACLLTDATSEKSYYTVEEAAAKAFKEKISLLRTNEGKIYTTYKDAIHPEIMFVSDNKDPTLITELWITSTPSHMSTKALINHFRSLPVKPDLHIGRIATSAFSMMAQHRALMELIENGFNVTSWSELQVLYANNIQNNNNEKTKNREDL</sequence>
<gene>
    <name evidence="2" type="primary">109591470</name>
</gene>
<organism evidence="2">
    <name type="scientific">Amphimedon queenslandica</name>
    <name type="common">Sponge</name>
    <dbReference type="NCBI Taxonomy" id="400682"/>
    <lineage>
        <taxon>Eukaryota</taxon>
        <taxon>Metazoa</taxon>
        <taxon>Porifera</taxon>
        <taxon>Demospongiae</taxon>
        <taxon>Heteroscleromorpha</taxon>
        <taxon>Haplosclerida</taxon>
        <taxon>Niphatidae</taxon>
        <taxon>Amphimedon</taxon>
    </lineage>
</organism>
<reference evidence="3" key="1">
    <citation type="journal article" date="2010" name="Nature">
        <title>The Amphimedon queenslandica genome and the evolution of animal complexity.</title>
        <authorList>
            <person name="Srivastava M."/>
            <person name="Simakov O."/>
            <person name="Chapman J."/>
            <person name="Fahey B."/>
            <person name="Gauthier M.E."/>
            <person name="Mitros T."/>
            <person name="Richards G.S."/>
            <person name="Conaco C."/>
            <person name="Dacre M."/>
            <person name="Hellsten U."/>
            <person name="Larroux C."/>
            <person name="Putnam N.H."/>
            <person name="Stanke M."/>
            <person name="Adamska M."/>
            <person name="Darling A."/>
            <person name="Degnan S.M."/>
            <person name="Oakley T.H."/>
            <person name="Plachetzki D.C."/>
            <person name="Zhai Y."/>
            <person name="Adamski M."/>
            <person name="Calcino A."/>
            <person name="Cummins S.F."/>
            <person name="Goodstein D.M."/>
            <person name="Harris C."/>
            <person name="Jackson D.J."/>
            <person name="Leys S.P."/>
            <person name="Shu S."/>
            <person name="Woodcroft B.J."/>
            <person name="Vervoort M."/>
            <person name="Kosik K.S."/>
            <person name="Manning G."/>
            <person name="Degnan B.M."/>
            <person name="Rokhsar D.S."/>
        </authorList>
    </citation>
    <scope>NUCLEOTIDE SEQUENCE [LARGE SCALE GENOMIC DNA]</scope>
</reference>
<feature type="chain" id="PRO_5012010600" evidence="1">
    <location>
        <begin position="21"/>
        <end position="160"/>
    </location>
</feature>
<dbReference type="InParanoid" id="A0A1X7SU33"/>
<protein>
    <submittedName>
        <fullName evidence="2">Uncharacterized protein</fullName>
    </submittedName>
</protein>
<dbReference type="Pfam" id="PF18767">
    <property type="entry name" value="AID"/>
    <property type="match status" value="1"/>
</dbReference>
<proteinExistence type="predicted"/>
<dbReference type="EnsemblMetazoa" id="XM_020007199.1">
    <property type="protein sequence ID" value="XP_019862758.1"/>
    <property type="gene ID" value="LOC109591470"/>
</dbReference>
<accession>A0A1X7SU33</accession>
<dbReference type="Proteomes" id="UP000007879">
    <property type="component" value="Unassembled WGS sequence"/>
</dbReference>
<dbReference type="KEGG" id="aqu:109591470"/>
<dbReference type="AlphaFoldDB" id="A0A1X7SU33"/>
<reference evidence="2" key="2">
    <citation type="submission" date="2017-05" db="UniProtKB">
        <authorList>
            <consortium name="EnsemblMetazoa"/>
        </authorList>
    </citation>
    <scope>IDENTIFICATION</scope>
</reference>
<evidence type="ECO:0000313" key="3">
    <source>
        <dbReference type="Proteomes" id="UP000007879"/>
    </source>
</evidence>
<keyword evidence="3" id="KW-1185">Reference proteome</keyword>
<evidence type="ECO:0000256" key="1">
    <source>
        <dbReference type="SAM" id="SignalP"/>
    </source>
</evidence>
<keyword evidence="1" id="KW-0732">Signal</keyword>